<dbReference type="PANTHER" id="PTHR12110">
    <property type="entry name" value="HYDROXYPYRUVATE ISOMERASE"/>
    <property type="match status" value="1"/>
</dbReference>
<sequence>MMKKVDAHYLCIKDFHLPLKATEEEIAAFHAKCKSFGVTGYGVGPIYMGSEEEVNIAFAYAKRVGVKTVVGVPFKMGKDDKGKETRVASPELLQVVNRKVKEYDMKYAIHNHGPDMPQLFPSAESAIEMIKDMDTRVGLCLDIGHQYRDGKDPLKAMEQYADRVHDIPIKNVTSGNKQGKGIEMPRGAIDMPGFVRTLRKVGYAGVCSLEYEKDMDNPLAGIAESIGYFRGLMDAIPG</sequence>
<evidence type="ECO:0000259" key="1">
    <source>
        <dbReference type="Pfam" id="PF01261"/>
    </source>
</evidence>
<dbReference type="PANTHER" id="PTHR12110:SF41">
    <property type="entry name" value="INOSOSE DEHYDRATASE"/>
    <property type="match status" value="1"/>
</dbReference>
<comment type="caution">
    <text evidence="2">The sequence shown here is derived from an EMBL/GenBank/DDBJ whole genome shotgun (WGS) entry which is preliminary data.</text>
</comment>
<evidence type="ECO:0000313" key="2">
    <source>
        <dbReference type="EMBL" id="MPN12428.1"/>
    </source>
</evidence>
<dbReference type="Gene3D" id="3.20.20.150">
    <property type="entry name" value="Divalent-metal-dependent TIM barrel enzymes"/>
    <property type="match status" value="1"/>
</dbReference>
<dbReference type="InterPro" id="IPR036237">
    <property type="entry name" value="Xyl_isomerase-like_sf"/>
</dbReference>
<dbReference type="InterPro" id="IPR013022">
    <property type="entry name" value="Xyl_isomerase-like_TIM-brl"/>
</dbReference>
<reference evidence="2" key="1">
    <citation type="submission" date="2019-08" db="EMBL/GenBank/DDBJ databases">
        <authorList>
            <person name="Kucharzyk K."/>
            <person name="Murdoch R.W."/>
            <person name="Higgins S."/>
            <person name="Loffler F."/>
        </authorList>
    </citation>
    <scope>NUCLEOTIDE SEQUENCE</scope>
</reference>
<dbReference type="EMBL" id="VSSQ01058771">
    <property type="protein sequence ID" value="MPN12428.1"/>
    <property type="molecule type" value="Genomic_DNA"/>
</dbReference>
<gene>
    <name evidence="2" type="ORF">SDC9_159746</name>
</gene>
<proteinExistence type="predicted"/>
<name>A0A645FDE3_9ZZZZ</name>
<dbReference type="InterPro" id="IPR050312">
    <property type="entry name" value="IolE/XylAMocC-like"/>
</dbReference>
<dbReference type="Pfam" id="PF01261">
    <property type="entry name" value="AP_endonuc_2"/>
    <property type="match status" value="1"/>
</dbReference>
<organism evidence="2">
    <name type="scientific">bioreactor metagenome</name>
    <dbReference type="NCBI Taxonomy" id="1076179"/>
    <lineage>
        <taxon>unclassified sequences</taxon>
        <taxon>metagenomes</taxon>
        <taxon>ecological metagenomes</taxon>
    </lineage>
</organism>
<feature type="domain" description="Xylose isomerase-like TIM barrel" evidence="1">
    <location>
        <begin position="20"/>
        <end position="230"/>
    </location>
</feature>
<dbReference type="AlphaFoldDB" id="A0A645FDE3"/>
<accession>A0A645FDE3</accession>
<protein>
    <recommendedName>
        <fullName evidence="1">Xylose isomerase-like TIM barrel domain-containing protein</fullName>
    </recommendedName>
</protein>
<dbReference type="SUPFAM" id="SSF51658">
    <property type="entry name" value="Xylose isomerase-like"/>
    <property type="match status" value="1"/>
</dbReference>